<feature type="non-terminal residue" evidence="3">
    <location>
        <position position="296"/>
    </location>
</feature>
<dbReference type="AlphaFoldDB" id="X1TD83"/>
<dbReference type="Pfam" id="PF00266">
    <property type="entry name" value="Aminotran_5"/>
    <property type="match status" value="1"/>
</dbReference>
<evidence type="ECO:0000256" key="1">
    <source>
        <dbReference type="ARBA" id="ARBA00022898"/>
    </source>
</evidence>
<reference evidence="3" key="1">
    <citation type="journal article" date="2014" name="Front. Microbiol.">
        <title>High frequency of phylogenetically diverse reductive dehalogenase-homologous genes in deep subseafloor sedimentary metagenomes.</title>
        <authorList>
            <person name="Kawai M."/>
            <person name="Futagami T."/>
            <person name="Toyoda A."/>
            <person name="Takaki Y."/>
            <person name="Nishi S."/>
            <person name="Hori S."/>
            <person name="Arai W."/>
            <person name="Tsubouchi T."/>
            <person name="Morono Y."/>
            <person name="Uchiyama I."/>
            <person name="Ito T."/>
            <person name="Fujiyama A."/>
            <person name="Inagaki F."/>
            <person name="Takami H."/>
        </authorList>
    </citation>
    <scope>NUCLEOTIDE SEQUENCE</scope>
    <source>
        <strain evidence="3">Expedition CK06-06</strain>
    </source>
</reference>
<evidence type="ECO:0000313" key="3">
    <source>
        <dbReference type="EMBL" id="GAI85540.1"/>
    </source>
</evidence>
<accession>X1TD83</accession>
<gene>
    <name evidence="3" type="ORF">S12H4_17489</name>
</gene>
<dbReference type="EMBL" id="BARW01008556">
    <property type="protein sequence ID" value="GAI85540.1"/>
    <property type="molecule type" value="Genomic_DNA"/>
</dbReference>
<protein>
    <recommendedName>
        <fullName evidence="2">Aminotransferase class V domain-containing protein</fullName>
    </recommendedName>
</protein>
<dbReference type="InterPro" id="IPR015421">
    <property type="entry name" value="PyrdxlP-dep_Trfase_major"/>
</dbReference>
<evidence type="ECO:0000259" key="2">
    <source>
        <dbReference type="Pfam" id="PF00266"/>
    </source>
</evidence>
<feature type="domain" description="Aminotransferase class V" evidence="2">
    <location>
        <begin position="35"/>
        <end position="253"/>
    </location>
</feature>
<organism evidence="3">
    <name type="scientific">marine sediment metagenome</name>
    <dbReference type="NCBI Taxonomy" id="412755"/>
    <lineage>
        <taxon>unclassified sequences</taxon>
        <taxon>metagenomes</taxon>
        <taxon>ecological metagenomes</taxon>
    </lineage>
</organism>
<dbReference type="SUPFAM" id="SSF53383">
    <property type="entry name" value="PLP-dependent transferases"/>
    <property type="match status" value="1"/>
</dbReference>
<dbReference type="InterPro" id="IPR015424">
    <property type="entry name" value="PyrdxlP-dep_Trfase"/>
</dbReference>
<dbReference type="Gene3D" id="3.40.640.10">
    <property type="entry name" value="Type I PLP-dependent aspartate aminotransferase-like (Major domain)"/>
    <property type="match status" value="1"/>
</dbReference>
<keyword evidence="1" id="KW-0663">Pyridoxal phosphate</keyword>
<proteinExistence type="predicted"/>
<sequence>MTETMEMGMFSSSLLEEIRRRFLYVDRDPYSGQRVYLEASGGSLRLKSVIDTVAKEAAIPDELYRYNPASDYITEWVAKGTEDVKLFLGAKSGEIIPAHSATQTMFRAIGSVTSNIPGTNIVTTELEHPAVLGATKYYSQVTGKEWRLAKISGETSSVPTEAILEKIDKDTCLLAIQHGSNQTGVINDVKTIIREARKIKPGLYVVVDAVQYAPHGQIDVEDYEADAYAFGPYKAYCVKGIGFAHISDRLAKLPHENLLGKPDTNWMLGSPAHMMYASWSAVVDYLCWLGSHFTDS</sequence>
<dbReference type="InterPro" id="IPR000192">
    <property type="entry name" value="Aminotrans_V_dom"/>
</dbReference>
<dbReference type="PANTHER" id="PTHR43586:SF8">
    <property type="entry name" value="CYSTEINE DESULFURASE 1, CHLOROPLASTIC"/>
    <property type="match status" value="1"/>
</dbReference>
<comment type="caution">
    <text evidence="3">The sequence shown here is derived from an EMBL/GenBank/DDBJ whole genome shotgun (WGS) entry which is preliminary data.</text>
</comment>
<dbReference type="PANTHER" id="PTHR43586">
    <property type="entry name" value="CYSTEINE DESULFURASE"/>
    <property type="match status" value="1"/>
</dbReference>
<name>X1TD83_9ZZZZ</name>